<evidence type="ECO:0000313" key="3">
    <source>
        <dbReference type="RefSeq" id="XP_033577106.1"/>
    </source>
</evidence>
<reference evidence="3" key="2">
    <citation type="submission" date="2020-04" db="EMBL/GenBank/DDBJ databases">
        <authorList>
            <consortium name="NCBI Genome Project"/>
        </authorList>
    </citation>
    <scope>NUCLEOTIDE SEQUENCE</scope>
    <source>
        <strain evidence="3">CBS 304.34</strain>
    </source>
</reference>
<evidence type="ECO:0000313" key="1">
    <source>
        <dbReference type="EMBL" id="KAF2810142.1"/>
    </source>
</evidence>
<proteinExistence type="predicted"/>
<name>A0A6A6YMN5_9PEZI</name>
<dbReference type="GeneID" id="54455119"/>
<dbReference type="Proteomes" id="UP000504636">
    <property type="component" value="Unplaced"/>
</dbReference>
<reference evidence="1 3" key="1">
    <citation type="journal article" date="2020" name="Stud. Mycol.">
        <title>101 Dothideomycetes genomes: a test case for predicting lifestyles and emergence of pathogens.</title>
        <authorList>
            <person name="Haridas S."/>
            <person name="Albert R."/>
            <person name="Binder M."/>
            <person name="Bloem J."/>
            <person name="Labutti K."/>
            <person name="Salamov A."/>
            <person name="Andreopoulos B."/>
            <person name="Baker S."/>
            <person name="Barry K."/>
            <person name="Bills G."/>
            <person name="Bluhm B."/>
            <person name="Cannon C."/>
            <person name="Castanera R."/>
            <person name="Culley D."/>
            <person name="Daum C."/>
            <person name="Ezra D."/>
            <person name="Gonzalez J."/>
            <person name="Henrissat B."/>
            <person name="Kuo A."/>
            <person name="Liang C."/>
            <person name="Lipzen A."/>
            <person name="Lutzoni F."/>
            <person name="Magnuson J."/>
            <person name="Mondo S."/>
            <person name="Nolan M."/>
            <person name="Ohm R."/>
            <person name="Pangilinan J."/>
            <person name="Park H.-J."/>
            <person name="Ramirez L."/>
            <person name="Alfaro M."/>
            <person name="Sun H."/>
            <person name="Tritt A."/>
            <person name="Yoshinaga Y."/>
            <person name="Zwiers L.-H."/>
            <person name="Turgeon B."/>
            <person name="Goodwin S."/>
            <person name="Spatafora J."/>
            <person name="Crous P."/>
            <person name="Grigoriev I."/>
        </authorList>
    </citation>
    <scope>NUCLEOTIDE SEQUENCE</scope>
    <source>
        <strain evidence="1 3">CBS 304.34</strain>
    </source>
</reference>
<dbReference type="AlphaFoldDB" id="A0A6A6YMN5"/>
<sequence length="196" mass="21592">MPLHRRISEDMCPLIMVHCSSIYHTPRLASPFCCLRRSHHHPLNGHRSSHAAALPFGSSIGPGRRSLTRRDLAVCFQRCSVPGPSPCISPIPSNLCGRDGWIRKHTRANTNHCSNLMTVKRPDIASLPSLYRLLSISRSSLLIALLGSMRPSGGSSLYHLCARYVDTWAQLRASGYSRASAPTSVRCSVSQHRPGM</sequence>
<organism evidence="1">
    <name type="scientific">Mytilinidion resinicola</name>
    <dbReference type="NCBI Taxonomy" id="574789"/>
    <lineage>
        <taxon>Eukaryota</taxon>
        <taxon>Fungi</taxon>
        <taxon>Dikarya</taxon>
        <taxon>Ascomycota</taxon>
        <taxon>Pezizomycotina</taxon>
        <taxon>Dothideomycetes</taxon>
        <taxon>Pleosporomycetidae</taxon>
        <taxon>Mytilinidiales</taxon>
        <taxon>Mytilinidiaceae</taxon>
        <taxon>Mytilinidion</taxon>
    </lineage>
</organism>
<gene>
    <name evidence="1 3" type="ORF">BDZ99DRAFT_305543</name>
</gene>
<protein>
    <submittedName>
        <fullName evidence="1 3">Uncharacterized protein</fullName>
    </submittedName>
</protein>
<accession>A0A6A6YMN5</accession>
<dbReference type="EMBL" id="MU003700">
    <property type="protein sequence ID" value="KAF2810142.1"/>
    <property type="molecule type" value="Genomic_DNA"/>
</dbReference>
<dbReference type="RefSeq" id="XP_033577106.1">
    <property type="nucleotide sequence ID" value="XM_033714226.1"/>
</dbReference>
<evidence type="ECO:0000313" key="2">
    <source>
        <dbReference type="Proteomes" id="UP000504636"/>
    </source>
</evidence>
<keyword evidence="2" id="KW-1185">Reference proteome</keyword>
<reference evidence="3" key="3">
    <citation type="submission" date="2025-04" db="UniProtKB">
        <authorList>
            <consortium name="RefSeq"/>
        </authorList>
    </citation>
    <scope>IDENTIFICATION</scope>
    <source>
        <strain evidence="3">CBS 304.34</strain>
    </source>
</reference>